<dbReference type="InterPro" id="IPR049912">
    <property type="entry name" value="CRESS_DNA_REP"/>
</dbReference>
<keyword evidence="11" id="KW-0190">Covalent protein-DNA linkage</keyword>
<dbReference type="GO" id="GO:0003677">
    <property type="term" value="F:DNA binding"/>
    <property type="evidence" value="ECO:0007669"/>
    <property type="project" value="UniProtKB-KW"/>
</dbReference>
<evidence type="ECO:0000256" key="4">
    <source>
        <dbReference type="ARBA" id="ARBA00022695"/>
    </source>
</evidence>
<keyword evidence="5" id="KW-0235">DNA replication</keyword>
<dbReference type="GO" id="GO:0000166">
    <property type="term" value="F:nucleotide binding"/>
    <property type="evidence" value="ECO:0007669"/>
    <property type="project" value="UniProtKB-KW"/>
</dbReference>
<comment type="subcellular location">
    <subcellularLocation>
        <location evidence="1">Host nucleus</location>
    </subcellularLocation>
</comment>
<reference evidence="14" key="1">
    <citation type="submission" date="2020-10" db="EMBL/GenBank/DDBJ databases">
        <title>CRESS DNA virus dark matter in the feces of wild birds.</title>
        <authorList>
            <person name="Yang S."/>
            <person name="Zhang W."/>
        </authorList>
    </citation>
    <scope>NUCLEOTIDE SEQUENCE</scope>
    <source>
        <strain evidence="14">Par76usv7</strain>
    </source>
</reference>
<keyword evidence="3" id="KW-0808">Transferase</keyword>
<keyword evidence="2" id="KW-1048">Host nucleus</keyword>
<organism evidence="14">
    <name type="scientific">Nandayus nenday CRESS-DNA-virus sp</name>
    <dbReference type="NCBI Taxonomy" id="2815047"/>
    <lineage>
        <taxon>Viruses</taxon>
        <taxon>Monodnaviria</taxon>
        <taxon>Shotokuvirae</taxon>
        <taxon>Cressdnaviricota</taxon>
    </lineage>
</organism>
<evidence type="ECO:0000256" key="2">
    <source>
        <dbReference type="ARBA" id="ARBA00022562"/>
    </source>
</evidence>
<dbReference type="GO" id="GO:0016787">
    <property type="term" value="F:hydrolase activity"/>
    <property type="evidence" value="ECO:0007669"/>
    <property type="project" value="UniProtKB-KW"/>
</dbReference>
<dbReference type="GO" id="GO:0004519">
    <property type="term" value="F:endonuclease activity"/>
    <property type="evidence" value="ECO:0007669"/>
    <property type="project" value="UniProtKB-KW"/>
</dbReference>
<evidence type="ECO:0000256" key="9">
    <source>
        <dbReference type="ARBA" id="ARBA00022759"/>
    </source>
</evidence>
<keyword evidence="10" id="KW-0378">Hydrolase</keyword>
<evidence type="ECO:0000256" key="1">
    <source>
        <dbReference type="ARBA" id="ARBA00004147"/>
    </source>
</evidence>
<keyword evidence="6" id="KW-0540">Nuclease</keyword>
<evidence type="ECO:0000256" key="10">
    <source>
        <dbReference type="ARBA" id="ARBA00022801"/>
    </source>
</evidence>
<evidence type="ECO:0000256" key="6">
    <source>
        <dbReference type="ARBA" id="ARBA00022722"/>
    </source>
</evidence>
<evidence type="ECO:0000256" key="12">
    <source>
        <dbReference type="ARBA" id="ARBA00023125"/>
    </source>
</evidence>
<dbReference type="SUPFAM" id="SSF55464">
    <property type="entry name" value="Origin of replication-binding domain, RBD-like"/>
    <property type="match status" value="1"/>
</dbReference>
<keyword evidence="7" id="KW-0479">Metal-binding</keyword>
<proteinExistence type="predicted"/>
<dbReference type="EMBL" id="MW182773">
    <property type="protein sequence ID" value="QTE03401.1"/>
    <property type="molecule type" value="Genomic_DNA"/>
</dbReference>
<dbReference type="GO" id="GO:0006260">
    <property type="term" value="P:DNA replication"/>
    <property type="evidence" value="ECO:0007669"/>
    <property type="project" value="UniProtKB-KW"/>
</dbReference>
<protein>
    <submittedName>
        <fullName evidence="14">Replication-associated protein</fullName>
    </submittedName>
</protein>
<keyword evidence="8" id="KW-0547">Nucleotide-binding</keyword>
<keyword evidence="12" id="KW-0238">DNA-binding</keyword>
<evidence type="ECO:0000256" key="7">
    <source>
        <dbReference type="ARBA" id="ARBA00022723"/>
    </source>
</evidence>
<dbReference type="GO" id="GO:0016779">
    <property type="term" value="F:nucleotidyltransferase activity"/>
    <property type="evidence" value="ECO:0007669"/>
    <property type="project" value="UniProtKB-KW"/>
</dbReference>
<evidence type="ECO:0000256" key="8">
    <source>
        <dbReference type="ARBA" id="ARBA00022741"/>
    </source>
</evidence>
<evidence type="ECO:0000256" key="5">
    <source>
        <dbReference type="ARBA" id="ARBA00022705"/>
    </source>
</evidence>
<evidence type="ECO:0000256" key="3">
    <source>
        <dbReference type="ARBA" id="ARBA00022679"/>
    </source>
</evidence>
<dbReference type="PROSITE" id="PS52020">
    <property type="entry name" value="CRESS_DNA_REP"/>
    <property type="match status" value="1"/>
</dbReference>
<evidence type="ECO:0000259" key="13">
    <source>
        <dbReference type="PROSITE" id="PS52020"/>
    </source>
</evidence>
<accession>A0A8A4XB40</accession>
<feature type="domain" description="CRESS-DNA virus Rep endonuclease" evidence="13">
    <location>
        <begin position="1"/>
        <end position="98"/>
    </location>
</feature>
<name>A0A8A4XB40_9VIRU</name>
<dbReference type="Gene3D" id="3.40.1310.20">
    <property type="match status" value="1"/>
</dbReference>
<evidence type="ECO:0000313" key="14">
    <source>
        <dbReference type="EMBL" id="QTE03401.1"/>
    </source>
</evidence>
<evidence type="ECO:0000256" key="11">
    <source>
        <dbReference type="ARBA" id="ARBA00023124"/>
    </source>
</evidence>
<keyword evidence="9" id="KW-0255">Endonuclease</keyword>
<keyword evidence="4" id="KW-0548">Nucleotidyltransferase</keyword>
<dbReference type="GO" id="GO:0042025">
    <property type="term" value="C:host cell nucleus"/>
    <property type="evidence" value="ECO:0007669"/>
    <property type="project" value="UniProtKB-SubCell"/>
</dbReference>
<dbReference type="GO" id="GO:0046872">
    <property type="term" value="F:metal ion binding"/>
    <property type="evidence" value="ECO:0007669"/>
    <property type="project" value="UniProtKB-KW"/>
</dbReference>
<sequence length="292" mass="33990">MSKAKNWCFTLNNYDAERLVVYATHFARGGVKYLVYGREVGDSGTPHLQGFISFSHRKSLLQTKEFLTGAPHLEIARNLPAAVEYCKKEGDYEEYGEMVYNDGKRSELDRFKDSVREGCYDMKTLRDIHSNVCARYPNFVHDFVKDHEPMKEVQEHELRDWQSQAKAILDSEPDDRTIHFVVDTAGNSGKTWFAHWYCSKHEDAQVIVPGKKADMAFCLDPTMRAFFVDAPRSKQGEYIQYDFLEEVKNGFVFSPKYQSRVKRLKKCHLFVFMNEAPDMTKLSEDRYNLIQV</sequence>
<dbReference type="Pfam" id="PF02407">
    <property type="entry name" value="Viral_Rep"/>
    <property type="match status" value="1"/>
</dbReference>